<gene>
    <name evidence="4" type="ORF">OFUS_LOCUS12181</name>
</gene>
<evidence type="ECO:0000256" key="1">
    <source>
        <dbReference type="ARBA" id="ARBA00007527"/>
    </source>
</evidence>
<reference evidence="4" key="1">
    <citation type="submission" date="2022-03" db="EMBL/GenBank/DDBJ databases">
        <authorList>
            <person name="Martin C."/>
        </authorList>
    </citation>
    <scope>NUCLEOTIDE SEQUENCE</scope>
</reference>
<organism evidence="4 5">
    <name type="scientific">Owenia fusiformis</name>
    <name type="common">Polychaete worm</name>
    <dbReference type="NCBI Taxonomy" id="6347"/>
    <lineage>
        <taxon>Eukaryota</taxon>
        <taxon>Metazoa</taxon>
        <taxon>Spiralia</taxon>
        <taxon>Lophotrochozoa</taxon>
        <taxon>Annelida</taxon>
        <taxon>Polychaeta</taxon>
        <taxon>Sedentaria</taxon>
        <taxon>Canalipalpata</taxon>
        <taxon>Sabellida</taxon>
        <taxon>Oweniida</taxon>
        <taxon>Oweniidae</taxon>
        <taxon>Owenia</taxon>
    </lineage>
</organism>
<dbReference type="GO" id="GO:0006309">
    <property type="term" value="P:apoptotic DNA fragmentation"/>
    <property type="evidence" value="ECO:0007669"/>
    <property type="project" value="TreeGrafter"/>
</dbReference>
<feature type="signal peptide" evidence="3">
    <location>
        <begin position="1"/>
        <end position="23"/>
    </location>
</feature>
<dbReference type="OrthoDB" id="10261598at2759"/>
<protein>
    <submittedName>
        <fullName evidence="4">Uncharacterized protein</fullName>
    </submittedName>
</protein>
<evidence type="ECO:0000256" key="2">
    <source>
        <dbReference type="ARBA" id="ARBA00022801"/>
    </source>
</evidence>
<accession>A0A8S4P036</accession>
<dbReference type="CDD" id="cd09120">
    <property type="entry name" value="PLDc_DNaseII_1"/>
    <property type="match status" value="1"/>
</dbReference>
<comment type="caution">
    <text evidence="4">The sequence shown here is derived from an EMBL/GenBank/DDBJ whole genome shotgun (WGS) entry which is preliminary data.</text>
</comment>
<evidence type="ECO:0000313" key="5">
    <source>
        <dbReference type="Proteomes" id="UP000749559"/>
    </source>
</evidence>
<comment type="similarity">
    <text evidence="1">Belongs to the DNase II family.</text>
</comment>
<dbReference type="Pfam" id="PF03265">
    <property type="entry name" value="DNase_II"/>
    <property type="match status" value="1"/>
</dbReference>
<keyword evidence="3" id="KW-0732">Signal</keyword>
<name>A0A8S4P036_OWEFU</name>
<dbReference type="PANTHER" id="PTHR10858:SF23">
    <property type="entry name" value="DEOXYRIBONUCLEASE II"/>
    <property type="match status" value="1"/>
</dbReference>
<dbReference type="EMBL" id="CAIIXF020000006">
    <property type="protein sequence ID" value="CAH1786252.1"/>
    <property type="molecule type" value="Genomic_DNA"/>
</dbReference>
<evidence type="ECO:0000313" key="4">
    <source>
        <dbReference type="EMBL" id="CAH1786252.1"/>
    </source>
</evidence>
<dbReference type="InterPro" id="IPR004947">
    <property type="entry name" value="DNase_II"/>
</dbReference>
<feature type="non-terminal residue" evidence="4">
    <location>
        <position position="355"/>
    </location>
</feature>
<evidence type="ECO:0000256" key="3">
    <source>
        <dbReference type="SAM" id="SignalP"/>
    </source>
</evidence>
<dbReference type="AlphaFoldDB" id="A0A8S4P036"/>
<proteinExistence type="inferred from homology"/>
<keyword evidence="5" id="KW-1185">Reference proteome</keyword>
<sequence>INMTTSGGLFLLFSFCLLPFCEASIVCKDKDGNPVDWFVVYKLPKIDSPNPLIDGGVGHFYMDTNNPTWTLSDVSLNKSADHAVFYTLQQIYMNREAGNVLYVMYNDEHPDGKKTGSYGHTKGDVMFDKETGFWLIHSVPKFPPASSDSYTWPDNALRYGQSMLCISLAYSQSTVVGKQLWHNQPYVYDGKIPMSWAEKNPHLYDIIHMKKSTPPAPYFSVEKLISLKNTQFISFAKHKKWDKELYGDLVAYYLNTSLNVETWQNGAGDLPIYCNITTKIQTIDDISMPHNITFSNHGDHSKWAASNTLKAPYTCIGDINRQISQFHRSGGTVCLSHKDVWTAFNSTIAKLDKCG</sequence>
<dbReference type="PANTHER" id="PTHR10858">
    <property type="entry name" value="DEOXYRIBONUCLEASE II"/>
    <property type="match status" value="1"/>
</dbReference>
<keyword evidence="2" id="KW-0378">Hydrolase</keyword>
<dbReference type="Proteomes" id="UP000749559">
    <property type="component" value="Unassembled WGS sequence"/>
</dbReference>
<feature type="chain" id="PRO_5035900457" evidence="3">
    <location>
        <begin position="24"/>
        <end position="355"/>
    </location>
</feature>
<dbReference type="GO" id="GO:0004531">
    <property type="term" value="F:deoxyribonuclease II activity"/>
    <property type="evidence" value="ECO:0007669"/>
    <property type="project" value="InterPro"/>
</dbReference>
<dbReference type="CDD" id="cd09121">
    <property type="entry name" value="PLDc_DNaseII_2"/>
    <property type="match status" value="1"/>
</dbReference>